<dbReference type="NCBIfam" id="TIGR00813">
    <property type="entry name" value="sss"/>
    <property type="match status" value="1"/>
</dbReference>
<dbReference type="RefSeq" id="WP_231616052.1">
    <property type="nucleotide sequence ID" value="NZ_SJPV01000017.1"/>
</dbReference>
<dbReference type="Pfam" id="PF00474">
    <property type="entry name" value="SSF"/>
    <property type="match status" value="1"/>
</dbReference>
<dbReference type="AlphaFoldDB" id="A0A5C6D5U3"/>
<evidence type="ECO:0000256" key="3">
    <source>
        <dbReference type="ARBA" id="ARBA00022692"/>
    </source>
</evidence>
<comment type="subcellular location">
    <subcellularLocation>
        <location evidence="1">Membrane</location>
        <topology evidence="1">Multi-pass membrane protein</topology>
    </subcellularLocation>
</comment>
<dbReference type="PROSITE" id="PS00456">
    <property type="entry name" value="NA_SOLUT_SYMP_1"/>
    <property type="match status" value="1"/>
</dbReference>
<dbReference type="Proteomes" id="UP000319143">
    <property type="component" value="Unassembled WGS sequence"/>
</dbReference>
<evidence type="ECO:0000313" key="8">
    <source>
        <dbReference type="EMBL" id="TWU31415.1"/>
    </source>
</evidence>
<evidence type="ECO:0000256" key="1">
    <source>
        <dbReference type="ARBA" id="ARBA00004141"/>
    </source>
</evidence>
<dbReference type="InterPro" id="IPR001734">
    <property type="entry name" value="Na/solute_symporter"/>
</dbReference>
<organism evidence="8 9">
    <name type="scientific">Novipirellula artificiosorum</name>
    <dbReference type="NCBI Taxonomy" id="2528016"/>
    <lineage>
        <taxon>Bacteria</taxon>
        <taxon>Pseudomonadati</taxon>
        <taxon>Planctomycetota</taxon>
        <taxon>Planctomycetia</taxon>
        <taxon>Pirellulales</taxon>
        <taxon>Pirellulaceae</taxon>
        <taxon>Novipirellula</taxon>
    </lineage>
</organism>
<feature type="transmembrane region" description="Helical" evidence="7">
    <location>
        <begin position="269"/>
        <end position="288"/>
    </location>
</feature>
<evidence type="ECO:0000256" key="6">
    <source>
        <dbReference type="RuleBase" id="RU362091"/>
    </source>
</evidence>
<dbReference type="GO" id="GO:0005412">
    <property type="term" value="F:D-glucose:sodium symporter activity"/>
    <property type="evidence" value="ECO:0007669"/>
    <property type="project" value="TreeGrafter"/>
</dbReference>
<feature type="transmembrane region" description="Helical" evidence="7">
    <location>
        <begin position="473"/>
        <end position="491"/>
    </location>
</feature>
<dbReference type="GO" id="GO:0005886">
    <property type="term" value="C:plasma membrane"/>
    <property type="evidence" value="ECO:0007669"/>
    <property type="project" value="TreeGrafter"/>
</dbReference>
<comment type="caution">
    <text evidence="8">The sequence shown here is derived from an EMBL/GenBank/DDBJ whole genome shotgun (WGS) entry which is preliminary data.</text>
</comment>
<comment type="similarity">
    <text evidence="2 6">Belongs to the sodium:solute symporter (SSF) (TC 2.A.21) family.</text>
</comment>
<dbReference type="PANTHER" id="PTHR11819:SF195">
    <property type="entry name" value="SODIUM_GLUCOSE COTRANSPORTER 4"/>
    <property type="match status" value="1"/>
</dbReference>
<feature type="transmembrane region" description="Helical" evidence="7">
    <location>
        <begin position="558"/>
        <end position="576"/>
    </location>
</feature>
<feature type="transmembrane region" description="Helical" evidence="7">
    <location>
        <begin position="372"/>
        <end position="401"/>
    </location>
</feature>
<feature type="transmembrane region" description="Helical" evidence="7">
    <location>
        <begin position="413"/>
        <end position="436"/>
    </location>
</feature>
<reference evidence="8 9" key="1">
    <citation type="submission" date="2019-02" db="EMBL/GenBank/DDBJ databases">
        <title>Deep-cultivation of Planctomycetes and their phenomic and genomic characterization uncovers novel biology.</title>
        <authorList>
            <person name="Wiegand S."/>
            <person name="Jogler M."/>
            <person name="Boedeker C."/>
            <person name="Pinto D."/>
            <person name="Vollmers J."/>
            <person name="Rivas-Marin E."/>
            <person name="Kohn T."/>
            <person name="Peeters S.H."/>
            <person name="Heuer A."/>
            <person name="Rast P."/>
            <person name="Oberbeckmann S."/>
            <person name="Bunk B."/>
            <person name="Jeske O."/>
            <person name="Meyerdierks A."/>
            <person name="Storesund J.E."/>
            <person name="Kallscheuer N."/>
            <person name="Luecker S."/>
            <person name="Lage O.M."/>
            <person name="Pohl T."/>
            <person name="Merkel B.J."/>
            <person name="Hornburger P."/>
            <person name="Mueller R.-W."/>
            <person name="Bruemmer F."/>
            <person name="Labrenz M."/>
            <person name="Spormann A.M."/>
            <person name="Op Den Camp H."/>
            <person name="Overmann J."/>
            <person name="Amann R."/>
            <person name="Jetten M.S.M."/>
            <person name="Mascher T."/>
            <person name="Medema M.H."/>
            <person name="Devos D.P."/>
            <person name="Kaster A.-K."/>
            <person name="Ovreas L."/>
            <person name="Rohde M."/>
            <person name="Galperin M.Y."/>
            <person name="Jogler C."/>
        </authorList>
    </citation>
    <scope>NUCLEOTIDE SEQUENCE [LARGE SCALE GENOMIC DNA]</scope>
    <source>
        <strain evidence="8 9">Poly41</strain>
    </source>
</reference>
<feature type="transmembrane region" description="Helical" evidence="7">
    <location>
        <begin position="114"/>
        <end position="134"/>
    </location>
</feature>
<feature type="transmembrane region" description="Helical" evidence="7">
    <location>
        <begin position="221"/>
        <end position="241"/>
    </location>
</feature>
<protein>
    <submittedName>
        <fullName evidence="8">Sodium/glucose cotransporter</fullName>
    </submittedName>
</protein>
<accession>A0A5C6D5U3</accession>
<feature type="transmembrane region" description="Helical" evidence="7">
    <location>
        <begin position="80"/>
        <end position="102"/>
    </location>
</feature>
<evidence type="ECO:0000256" key="2">
    <source>
        <dbReference type="ARBA" id="ARBA00006434"/>
    </source>
</evidence>
<dbReference type="Gene3D" id="1.20.1730.10">
    <property type="entry name" value="Sodium/glucose cotransporter"/>
    <property type="match status" value="1"/>
</dbReference>
<feature type="transmembrane region" description="Helical" evidence="7">
    <location>
        <begin position="41"/>
        <end position="59"/>
    </location>
</feature>
<keyword evidence="4 7" id="KW-1133">Transmembrane helix</keyword>
<keyword evidence="5 7" id="KW-0472">Membrane</keyword>
<sequence>MQVSTTIPSITFVVANAASGQVSEGSVGDIGGMAPLDTIIIVVYLLGVVGLGLYAGHLMKKRSSSGESRDYFLAGGTLRWPMIGLALFATNISCVHLVSLAQSGFDTGLLNGNFEWMAAFTLILLSLFFAPFYIKSRVATLPDFLEKRYNRRCRDMLAVLSLVSAVVIHIGFSFLTGGIVIRDIFGVDLYVSIIVIASLTALYTIVGGLLAVVLTEAIQTIVLIAGAAIITWIAYDIMGGWEAMVASLESSGNTDKLSMLRPHGDPSGMPWYAILLGYPVLGVWYWCADQTIVQRVLGAKDENHARVGPLFAGFIKVIPVFIFVLPGLLAFTLASTGKLDLSPLTDSNGVVDSKGIYTAMITQLLPVGVKGIVIAALLAALMSTVSGALNSISTLTAFDLFKRFRPTTSDHQLVLVGRIAAAVALVVAILLVPVLVKAPSIFNALNNIIAHIAAPVTCVFTLGVFWKRANAFSAQWTMVIGAVTGVAIYTINVLEIDTPFADIPFMMMAFYLFVYCVIVQVVLTLFSGKPVPADSQALCWNSPLQPLRAPGWPGLGNYKFLSLALGAIMAVLYWIFR</sequence>
<feature type="transmembrane region" description="Helical" evidence="7">
    <location>
        <begin position="503"/>
        <end position="526"/>
    </location>
</feature>
<dbReference type="EMBL" id="SJPV01000017">
    <property type="protein sequence ID" value="TWU31415.1"/>
    <property type="molecule type" value="Genomic_DNA"/>
</dbReference>
<dbReference type="PANTHER" id="PTHR11819">
    <property type="entry name" value="SOLUTE CARRIER FAMILY 5"/>
    <property type="match status" value="1"/>
</dbReference>
<name>A0A5C6D5U3_9BACT</name>
<evidence type="ECO:0000313" key="9">
    <source>
        <dbReference type="Proteomes" id="UP000319143"/>
    </source>
</evidence>
<proteinExistence type="inferred from homology"/>
<keyword evidence="3 7" id="KW-0812">Transmembrane</keyword>
<evidence type="ECO:0000256" key="5">
    <source>
        <dbReference type="ARBA" id="ARBA00023136"/>
    </source>
</evidence>
<feature type="transmembrane region" description="Helical" evidence="7">
    <location>
        <begin position="309"/>
        <end position="334"/>
    </location>
</feature>
<gene>
    <name evidence="8" type="primary">sglT_9</name>
    <name evidence="8" type="ORF">Poly41_62840</name>
</gene>
<feature type="transmembrane region" description="Helical" evidence="7">
    <location>
        <begin position="448"/>
        <end position="466"/>
    </location>
</feature>
<feature type="transmembrane region" description="Helical" evidence="7">
    <location>
        <begin position="155"/>
        <end position="177"/>
    </location>
</feature>
<dbReference type="InterPro" id="IPR038377">
    <property type="entry name" value="Na/Glc_symporter_sf"/>
</dbReference>
<keyword evidence="9" id="KW-1185">Reference proteome</keyword>
<feature type="transmembrane region" description="Helical" evidence="7">
    <location>
        <begin position="189"/>
        <end position="214"/>
    </location>
</feature>
<evidence type="ECO:0000256" key="4">
    <source>
        <dbReference type="ARBA" id="ARBA00022989"/>
    </source>
</evidence>
<dbReference type="PROSITE" id="PS50283">
    <property type="entry name" value="NA_SOLUT_SYMP_3"/>
    <property type="match status" value="1"/>
</dbReference>
<evidence type="ECO:0000256" key="7">
    <source>
        <dbReference type="SAM" id="Phobius"/>
    </source>
</evidence>
<dbReference type="CDD" id="cd10329">
    <property type="entry name" value="SLC5sbd_SGLT1-like"/>
    <property type="match status" value="1"/>
</dbReference>
<dbReference type="InterPro" id="IPR018212">
    <property type="entry name" value="Na/solute_symporter_CS"/>
</dbReference>